<organism evidence="2 3">
    <name type="scientific">Tagetes erecta</name>
    <name type="common">African marigold</name>
    <dbReference type="NCBI Taxonomy" id="13708"/>
    <lineage>
        <taxon>Eukaryota</taxon>
        <taxon>Viridiplantae</taxon>
        <taxon>Streptophyta</taxon>
        <taxon>Embryophyta</taxon>
        <taxon>Tracheophyta</taxon>
        <taxon>Spermatophyta</taxon>
        <taxon>Magnoliopsida</taxon>
        <taxon>eudicotyledons</taxon>
        <taxon>Gunneridae</taxon>
        <taxon>Pentapetalae</taxon>
        <taxon>asterids</taxon>
        <taxon>campanulids</taxon>
        <taxon>Asterales</taxon>
        <taxon>Asteraceae</taxon>
        <taxon>Asteroideae</taxon>
        <taxon>Heliantheae alliance</taxon>
        <taxon>Tageteae</taxon>
        <taxon>Tagetes</taxon>
    </lineage>
</organism>
<reference evidence="2" key="1">
    <citation type="journal article" date="2023" name="bioRxiv">
        <title>Improved chromosome-level genome assembly for marigold (Tagetes erecta).</title>
        <authorList>
            <person name="Jiang F."/>
            <person name="Yuan L."/>
            <person name="Wang S."/>
            <person name="Wang H."/>
            <person name="Xu D."/>
            <person name="Wang A."/>
            <person name="Fan W."/>
        </authorList>
    </citation>
    <scope>NUCLEOTIDE SEQUENCE</scope>
    <source>
        <strain evidence="2">WSJ</strain>
        <tissue evidence="2">Leaf</tissue>
    </source>
</reference>
<comment type="caution">
    <text evidence="2">The sequence shown here is derived from an EMBL/GenBank/DDBJ whole genome shotgun (WGS) entry which is preliminary data.</text>
</comment>
<keyword evidence="3" id="KW-1185">Reference proteome</keyword>
<evidence type="ECO:0000313" key="3">
    <source>
        <dbReference type="Proteomes" id="UP001229421"/>
    </source>
</evidence>
<proteinExistence type="predicted"/>
<keyword evidence="1" id="KW-0812">Transmembrane</keyword>
<dbReference type="AlphaFoldDB" id="A0AAD8KWI2"/>
<feature type="transmembrane region" description="Helical" evidence="1">
    <location>
        <begin position="22"/>
        <end position="39"/>
    </location>
</feature>
<dbReference type="Proteomes" id="UP001229421">
    <property type="component" value="Unassembled WGS sequence"/>
</dbReference>
<evidence type="ECO:0000313" key="2">
    <source>
        <dbReference type="EMBL" id="KAK1430850.1"/>
    </source>
</evidence>
<name>A0AAD8KWI2_TARER</name>
<sequence length="84" mass="9722">MTRSNSTPEDRKLLSGHMFDDLPLFQVTTTLLLQIFYFYEAVQIQQQRVVILNSYNEKLVGILHETGSKEVVIVCHGYRSCKET</sequence>
<accession>A0AAD8KWI2</accession>
<gene>
    <name evidence="2" type="ORF">QVD17_13903</name>
</gene>
<dbReference type="EMBL" id="JAUHHV010000003">
    <property type="protein sequence ID" value="KAK1430850.1"/>
    <property type="molecule type" value="Genomic_DNA"/>
</dbReference>
<protein>
    <submittedName>
        <fullName evidence="2">Uncharacterized protein</fullName>
    </submittedName>
</protein>
<keyword evidence="1" id="KW-1133">Transmembrane helix</keyword>
<evidence type="ECO:0000256" key="1">
    <source>
        <dbReference type="SAM" id="Phobius"/>
    </source>
</evidence>
<keyword evidence="1" id="KW-0472">Membrane</keyword>